<evidence type="ECO:0000256" key="10">
    <source>
        <dbReference type="RuleBase" id="RU363063"/>
    </source>
</evidence>
<evidence type="ECO:0000256" key="9">
    <source>
        <dbReference type="ARBA" id="ARBA00023136"/>
    </source>
</evidence>
<comment type="subcellular location">
    <subcellularLocation>
        <location evidence="1 10">Golgi apparatus membrane</location>
        <topology evidence="1 10">Single-pass type II membrane protein</topology>
    </subcellularLocation>
</comment>
<keyword evidence="8 10" id="KW-0333">Golgi apparatus</keyword>
<dbReference type="OMA" id="SHKLDPW"/>
<dbReference type="Ensembl" id="ENSPTXT00000025674.1">
    <property type="protein sequence ID" value="ENSPTXP00000024906.1"/>
    <property type="gene ID" value="ENSPTXG00000017360.1"/>
</dbReference>
<keyword evidence="13" id="KW-1185">Reference proteome</keyword>
<evidence type="ECO:0000256" key="11">
    <source>
        <dbReference type="SAM" id="MobiDB-lite"/>
    </source>
</evidence>
<keyword evidence="3 10" id="KW-0328">Glycosyltransferase</keyword>
<sequence>MMVTQQEPNGAALSIRLNRQPSFPRGGPSPPAMAAGPPLPKKRCLRRPARRLAGLLGVLAGLSALPFLAGGGYEELLSRALLPLLLPAGSPEPSAAAAFPPPLPASFSLSPPACGPSSAAVPGLLVLVPSAPEHGARRSAVRRSWGSAREAGGLTVRTVFALGLPREASVQEALEREAAEHGDLLQGRFADTYGNLTLKTLAMLGWAASRCPGARFVLKADDDVFVNLPGLARHLRALQEEEPGGTPAVYLGRLHWRVAPDRDPGSRHYVPARLYPPPAFPPYCSGTAYVLSGRAASAVLAASRHLPLVPVEDVFVGLCARRAGLIPRHSARLAGSARYPPDACCYRELLFSVHGVSPGRMVAMWADPCRVQCLGRLFGGVPRPKEAS</sequence>
<proteinExistence type="inferred from homology"/>
<evidence type="ECO:0000256" key="5">
    <source>
        <dbReference type="ARBA" id="ARBA00022692"/>
    </source>
</evidence>
<evidence type="ECO:0000256" key="6">
    <source>
        <dbReference type="ARBA" id="ARBA00022968"/>
    </source>
</evidence>
<organism evidence="12 13">
    <name type="scientific">Pseudonaja textilis</name>
    <name type="common">Eastern brown snake</name>
    <dbReference type="NCBI Taxonomy" id="8673"/>
    <lineage>
        <taxon>Eukaryota</taxon>
        <taxon>Metazoa</taxon>
        <taxon>Chordata</taxon>
        <taxon>Craniata</taxon>
        <taxon>Vertebrata</taxon>
        <taxon>Euteleostomi</taxon>
        <taxon>Lepidosauria</taxon>
        <taxon>Squamata</taxon>
        <taxon>Bifurcata</taxon>
        <taxon>Unidentata</taxon>
        <taxon>Episquamata</taxon>
        <taxon>Toxicofera</taxon>
        <taxon>Serpentes</taxon>
        <taxon>Colubroidea</taxon>
        <taxon>Elapidae</taxon>
        <taxon>Hydrophiinae</taxon>
        <taxon>Pseudonaja</taxon>
    </lineage>
</organism>
<feature type="region of interest" description="Disordered" evidence="11">
    <location>
        <begin position="19"/>
        <end position="41"/>
    </location>
</feature>
<feature type="transmembrane region" description="Helical" evidence="10">
    <location>
        <begin position="52"/>
        <end position="73"/>
    </location>
</feature>
<keyword evidence="7 10" id="KW-1133">Transmembrane helix</keyword>
<dbReference type="PANTHER" id="PTHR11214:SF378">
    <property type="entry name" value="BETA-1,3-GALACTOSYLTRANSFERASE 4"/>
    <property type="match status" value="1"/>
</dbReference>
<dbReference type="AlphaFoldDB" id="A0A670ZPV0"/>
<dbReference type="GO" id="GO:0016758">
    <property type="term" value="F:hexosyltransferase activity"/>
    <property type="evidence" value="ECO:0007669"/>
    <property type="project" value="InterPro"/>
</dbReference>
<name>A0A670ZPV0_PSETE</name>
<protein>
    <recommendedName>
        <fullName evidence="10">Hexosyltransferase</fullName>
        <ecNumber evidence="10">2.4.1.-</ecNumber>
    </recommendedName>
</protein>
<dbReference type="Pfam" id="PF01762">
    <property type="entry name" value="Galactosyl_T"/>
    <property type="match status" value="1"/>
</dbReference>
<accession>A0A670ZPV0</accession>
<evidence type="ECO:0000313" key="13">
    <source>
        <dbReference type="Proteomes" id="UP000472273"/>
    </source>
</evidence>
<dbReference type="GO" id="GO:0000139">
    <property type="term" value="C:Golgi membrane"/>
    <property type="evidence" value="ECO:0007669"/>
    <property type="project" value="UniProtKB-SubCell"/>
</dbReference>
<keyword evidence="4" id="KW-0808">Transferase</keyword>
<evidence type="ECO:0000256" key="2">
    <source>
        <dbReference type="ARBA" id="ARBA00008661"/>
    </source>
</evidence>
<keyword evidence="9 10" id="KW-0472">Membrane</keyword>
<dbReference type="InterPro" id="IPR002659">
    <property type="entry name" value="Glyco_trans_31"/>
</dbReference>
<dbReference type="FunFam" id="3.90.550.50:FF:000055">
    <property type="entry name" value="Hexosyltransferase"/>
    <property type="match status" value="1"/>
</dbReference>
<evidence type="ECO:0000256" key="7">
    <source>
        <dbReference type="ARBA" id="ARBA00022989"/>
    </source>
</evidence>
<evidence type="ECO:0000256" key="3">
    <source>
        <dbReference type="ARBA" id="ARBA00022676"/>
    </source>
</evidence>
<dbReference type="EC" id="2.4.1.-" evidence="10"/>
<keyword evidence="6 10" id="KW-0735">Signal-anchor</keyword>
<comment type="similarity">
    <text evidence="2 10">Belongs to the glycosyltransferase 31 family.</text>
</comment>
<reference evidence="12" key="1">
    <citation type="submission" date="2025-08" db="UniProtKB">
        <authorList>
            <consortium name="Ensembl"/>
        </authorList>
    </citation>
    <scope>IDENTIFICATION</scope>
</reference>
<dbReference type="PANTHER" id="PTHR11214">
    <property type="entry name" value="BETA-1,3-N-ACETYLGLUCOSAMINYLTRANSFERASE"/>
    <property type="match status" value="1"/>
</dbReference>
<evidence type="ECO:0000256" key="8">
    <source>
        <dbReference type="ARBA" id="ARBA00023034"/>
    </source>
</evidence>
<dbReference type="GO" id="GO:0006493">
    <property type="term" value="P:protein O-linked glycosylation"/>
    <property type="evidence" value="ECO:0007669"/>
    <property type="project" value="TreeGrafter"/>
</dbReference>
<evidence type="ECO:0000313" key="12">
    <source>
        <dbReference type="Ensembl" id="ENSPTXP00000024906.1"/>
    </source>
</evidence>
<reference evidence="12" key="2">
    <citation type="submission" date="2025-09" db="UniProtKB">
        <authorList>
            <consortium name="Ensembl"/>
        </authorList>
    </citation>
    <scope>IDENTIFICATION</scope>
</reference>
<evidence type="ECO:0000256" key="4">
    <source>
        <dbReference type="ARBA" id="ARBA00022679"/>
    </source>
</evidence>
<evidence type="ECO:0000256" key="1">
    <source>
        <dbReference type="ARBA" id="ARBA00004323"/>
    </source>
</evidence>
<dbReference type="Gene3D" id="3.90.550.50">
    <property type="match status" value="1"/>
</dbReference>
<keyword evidence="5 10" id="KW-0812">Transmembrane</keyword>
<dbReference type="GeneTree" id="ENSGT00940000161798"/>
<dbReference type="Proteomes" id="UP000472273">
    <property type="component" value="Unplaced"/>
</dbReference>